<feature type="compositionally biased region" description="Polar residues" evidence="1">
    <location>
        <begin position="157"/>
        <end position="168"/>
    </location>
</feature>
<feature type="compositionally biased region" description="Basic and acidic residues" evidence="1">
    <location>
        <begin position="169"/>
        <end position="194"/>
    </location>
</feature>
<organism evidence="3 4">
    <name type="scientific">Parasponia andersonii</name>
    <name type="common">Sponia andersonii</name>
    <dbReference type="NCBI Taxonomy" id="3476"/>
    <lineage>
        <taxon>Eukaryota</taxon>
        <taxon>Viridiplantae</taxon>
        <taxon>Streptophyta</taxon>
        <taxon>Embryophyta</taxon>
        <taxon>Tracheophyta</taxon>
        <taxon>Spermatophyta</taxon>
        <taxon>Magnoliopsida</taxon>
        <taxon>eudicotyledons</taxon>
        <taxon>Gunneridae</taxon>
        <taxon>Pentapetalae</taxon>
        <taxon>rosids</taxon>
        <taxon>fabids</taxon>
        <taxon>Rosales</taxon>
        <taxon>Cannabaceae</taxon>
        <taxon>Parasponia</taxon>
    </lineage>
</organism>
<dbReference type="OrthoDB" id="1104689at2759"/>
<feature type="chain" id="PRO_5015136861" description="Pollen Ole e 1 allergen and extensin family protein" evidence="2">
    <location>
        <begin position="23"/>
        <end position="217"/>
    </location>
</feature>
<evidence type="ECO:0000256" key="1">
    <source>
        <dbReference type="SAM" id="MobiDB-lite"/>
    </source>
</evidence>
<keyword evidence="4" id="KW-1185">Reference proteome</keyword>
<dbReference type="AlphaFoldDB" id="A0A2P5E559"/>
<evidence type="ECO:0000256" key="2">
    <source>
        <dbReference type="SAM" id="SignalP"/>
    </source>
</evidence>
<accession>A0A2P5E559</accession>
<keyword evidence="2" id="KW-0732">Signal</keyword>
<protein>
    <recommendedName>
        <fullName evidence="5">Pollen Ole e 1 allergen and extensin family protein</fullName>
    </recommendedName>
</protein>
<evidence type="ECO:0008006" key="5">
    <source>
        <dbReference type="Google" id="ProtNLM"/>
    </source>
</evidence>
<gene>
    <name evidence="3" type="ORF">PanWU01x14_002150</name>
</gene>
<feature type="compositionally biased region" description="Polar residues" evidence="1">
    <location>
        <begin position="196"/>
        <end position="217"/>
    </location>
</feature>
<dbReference type="PANTHER" id="PTHR34458">
    <property type="entry name" value="POLLEN OLE E 1 ALLERGEN AND EXTENSIN FAMILY PROTEIN-RELATED"/>
    <property type="match status" value="1"/>
</dbReference>
<comment type="caution">
    <text evidence="3">The sequence shown here is derived from an EMBL/GenBank/DDBJ whole genome shotgun (WGS) entry which is preliminary data.</text>
</comment>
<feature type="region of interest" description="Disordered" evidence="1">
    <location>
        <begin position="154"/>
        <end position="217"/>
    </location>
</feature>
<dbReference type="EMBL" id="JXTB01000001">
    <property type="protein sequence ID" value="PON80659.1"/>
    <property type="molecule type" value="Genomic_DNA"/>
</dbReference>
<sequence>MAYPSPVIWFIASLLIAMTSVGHRIFPNHNLPDVTSNNDRQPEVLIPGVLRCFVPPVNCPGFPNLVAGVSVALTCGGGKTVIAEAVTNTSGFFQIVVDSSRSILFDASNTNACRVTAKLPIASCAVFLHTGVLENPLGPVQTITDELFGNADGQETRPCTVSSDNGQSKAHDDHVLSTGRSSHDQSTLHDEHHITYTGNKSSYHNDQYSTMQENVHT</sequence>
<feature type="signal peptide" evidence="2">
    <location>
        <begin position="1"/>
        <end position="22"/>
    </location>
</feature>
<evidence type="ECO:0000313" key="3">
    <source>
        <dbReference type="EMBL" id="PON80659.1"/>
    </source>
</evidence>
<dbReference type="PANTHER" id="PTHR34458:SF11">
    <property type="entry name" value="MD-2-RELATED LIPID-RECOGNITION DOMAIN-CONTAINING PROTEIN"/>
    <property type="match status" value="1"/>
</dbReference>
<proteinExistence type="predicted"/>
<dbReference type="Proteomes" id="UP000237105">
    <property type="component" value="Unassembled WGS sequence"/>
</dbReference>
<reference evidence="4" key="1">
    <citation type="submission" date="2016-06" db="EMBL/GenBank/DDBJ databases">
        <title>Parallel loss of symbiosis genes in relatives of nitrogen-fixing non-legume Parasponia.</title>
        <authorList>
            <person name="Van Velzen R."/>
            <person name="Holmer R."/>
            <person name="Bu F."/>
            <person name="Rutten L."/>
            <person name="Van Zeijl A."/>
            <person name="Liu W."/>
            <person name="Santuari L."/>
            <person name="Cao Q."/>
            <person name="Sharma T."/>
            <person name="Shen D."/>
            <person name="Roswanjaya Y."/>
            <person name="Wardhani T."/>
            <person name="Kalhor M.S."/>
            <person name="Jansen J."/>
            <person name="Van den Hoogen J."/>
            <person name="Gungor B."/>
            <person name="Hartog M."/>
            <person name="Hontelez J."/>
            <person name="Verver J."/>
            <person name="Yang W.-C."/>
            <person name="Schijlen E."/>
            <person name="Repin R."/>
            <person name="Schilthuizen M."/>
            <person name="Schranz E."/>
            <person name="Heidstra R."/>
            <person name="Miyata K."/>
            <person name="Fedorova E."/>
            <person name="Kohlen W."/>
            <person name="Bisseling T."/>
            <person name="Smit S."/>
            <person name="Geurts R."/>
        </authorList>
    </citation>
    <scope>NUCLEOTIDE SEQUENCE [LARGE SCALE GENOMIC DNA]</scope>
    <source>
        <strain evidence="4">cv. WU1-14</strain>
    </source>
</reference>
<name>A0A2P5E559_PARAD</name>
<evidence type="ECO:0000313" key="4">
    <source>
        <dbReference type="Proteomes" id="UP000237105"/>
    </source>
</evidence>
<dbReference type="InterPro" id="IPR040404">
    <property type="entry name" value="Phylloplanin-like"/>
</dbReference>